<gene>
    <name evidence="3" type="ORF">SAMN05443665_1002308</name>
</gene>
<dbReference type="GO" id="GO:0016740">
    <property type="term" value="F:transferase activity"/>
    <property type="evidence" value="ECO:0007669"/>
    <property type="project" value="UniProtKB-KW"/>
</dbReference>
<dbReference type="InterPro" id="IPR008930">
    <property type="entry name" value="Terpenoid_cyclase/PrenylTrfase"/>
</dbReference>
<evidence type="ECO:0000259" key="2">
    <source>
        <dbReference type="Pfam" id="PF13243"/>
    </source>
</evidence>
<dbReference type="Gene3D" id="1.50.10.160">
    <property type="match status" value="1"/>
</dbReference>
<dbReference type="SUPFAM" id="SSF48239">
    <property type="entry name" value="Terpenoid cyclases/Protein prenyltransferases"/>
    <property type="match status" value="2"/>
</dbReference>
<dbReference type="GO" id="GO:0000287">
    <property type="term" value="F:magnesium ion binding"/>
    <property type="evidence" value="ECO:0007669"/>
    <property type="project" value="TreeGrafter"/>
</dbReference>
<dbReference type="Proteomes" id="UP000198318">
    <property type="component" value="Unassembled WGS sequence"/>
</dbReference>
<dbReference type="UniPathway" id="UPA00337"/>
<dbReference type="AlphaFoldDB" id="A0A239DH39"/>
<protein>
    <submittedName>
        <fullName evidence="3">Prenyltransferase and squalene oxidase repeat-containing protein</fullName>
    </submittedName>
</protein>
<dbReference type="PANTHER" id="PTHR31739">
    <property type="entry name" value="ENT-COPALYL DIPHOSPHATE SYNTHASE, CHLOROPLASTIC"/>
    <property type="match status" value="1"/>
</dbReference>
<dbReference type="RefSeq" id="WP_089324554.1">
    <property type="nucleotide sequence ID" value="NZ_FZOR01000002.1"/>
</dbReference>
<dbReference type="InterPro" id="IPR050148">
    <property type="entry name" value="Terpene_synthase-like"/>
</dbReference>
<organism evidence="3 4">
    <name type="scientific">Actinomadura meyerae</name>
    <dbReference type="NCBI Taxonomy" id="240840"/>
    <lineage>
        <taxon>Bacteria</taxon>
        <taxon>Bacillati</taxon>
        <taxon>Actinomycetota</taxon>
        <taxon>Actinomycetes</taxon>
        <taxon>Streptosporangiales</taxon>
        <taxon>Thermomonosporaceae</taxon>
        <taxon>Actinomadura</taxon>
    </lineage>
</organism>
<dbReference type="PANTHER" id="PTHR31739:SF25">
    <property type="entry name" value="(E,E)-GERANYLLINALOOL SYNTHASE"/>
    <property type="match status" value="1"/>
</dbReference>
<sequence length="541" mass="56905">MSVQCGEAEGVPDPAEPAPAADPVAGAGELVRGLLADPWGQVSPSIYETGRVVTLAPWLTGHTERLEFLLASQRADGGWGAPGGYSLVPTLSATEAVLSAFRRDGSGIARDVLAKAADRGLQALTALLDDTSGDAIPDMPAVELISAHLAQLINDHLEWLDARPPGAAGPRPAGLRVRAPESWADEALVPLRELLSTGGRVPEKLFHALEVAGPAARRTGSTRPGPATGGVGASPAATAAWLGQDKPPPPGDPARRFLETVAAHHGGPVPCGYPITVFERAWVLSGLRRAGVPVSVPDELTASLDAAVGPLGTPAGEGLPADADTTSVTLHALALLGAPREPDSLLAYELDDRFCTWQGEQGASVTTNAHVLDAFGEFVRLRPDARARYAPAMAKAASWLRARQEPDGSWTDRWHVSPYYATACAVQALQAFGGAEAAASVERARRWVTGTQRPDGSWGWWEGTAEETAEAMLVLLPSGRDGNGTARRLAHLRAAARGRAWLLRSPGWTDGPALWHDKDLYLPKAIVHATILSALHLARPE</sequence>
<name>A0A239DH39_9ACTN</name>
<dbReference type="OrthoDB" id="9758578at2"/>
<dbReference type="GO" id="GO:0010333">
    <property type="term" value="F:terpene synthase activity"/>
    <property type="evidence" value="ECO:0007669"/>
    <property type="project" value="InterPro"/>
</dbReference>
<feature type="region of interest" description="Disordered" evidence="1">
    <location>
        <begin position="214"/>
        <end position="234"/>
    </location>
</feature>
<dbReference type="Gene3D" id="1.50.10.20">
    <property type="match status" value="1"/>
</dbReference>
<reference evidence="3 4" key="1">
    <citation type="submission" date="2017-06" db="EMBL/GenBank/DDBJ databases">
        <authorList>
            <person name="Kim H.J."/>
            <person name="Triplett B.A."/>
        </authorList>
    </citation>
    <scope>NUCLEOTIDE SEQUENCE [LARGE SCALE GENOMIC DNA]</scope>
    <source>
        <strain evidence="3 4">DSM 44715</strain>
    </source>
</reference>
<feature type="region of interest" description="Disordered" evidence="1">
    <location>
        <begin position="1"/>
        <end position="23"/>
    </location>
</feature>
<dbReference type="EMBL" id="FZOR01000002">
    <property type="protein sequence ID" value="SNS31805.1"/>
    <property type="molecule type" value="Genomic_DNA"/>
</dbReference>
<evidence type="ECO:0000313" key="3">
    <source>
        <dbReference type="EMBL" id="SNS31805.1"/>
    </source>
</evidence>
<evidence type="ECO:0000256" key="1">
    <source>
        <dbReference type="SAM" id="MobiDB-lite"/>
    </source>
</evidence>
<dbReference type="GO" id="GO:0016102">
    <property type="term" value="P:diterpenoid biosynthetic process"/>
    <property type="evidence" value="ECO:0007669"/>
    <property type="project" value="TreeGrafter"/>
</dbReference>
<keyword evidence="4" id="KW-1185">Reference proteome</keyword>
<feature type="domain" description="Squalene cyclase C-terminal" evidence="2">
    <location>
        <begin position="368"/>
        <end position="460"/>
    </location>
</feature>
<dbReference type="InterPro" id="IPR032696">
    <property type="entry name" value="SQ_cyclase_C"/>
</dbReference>
<dbReference type="Pfam" id="PF13243">
    <property type="entry name" value="SQHop_cyclase_C"/>
    <property type="match status" value="1"/>
</dbReference>
<evidence type="ECO:0000313" key="4">
    <source>
        <dbReference type="Proteomes" id="UP000198318"/>
    </source>
</evidence>
<proteinExistence type="predicted"/>
<keyword evidence="3" id="KW-0808">Transferase</keyword>
<accession>A0A239DH39</accession>